<dbReference type="AlphaFoldDB" id="D2VDY1"/>
<evidence type="ECO:0000256" key="1">
    <source>
        <dbReference type="ARBA" id="ARBA00004123"/>
    </source>
</evidence>
<dbReference type="InterPro" id="IPR013194">
    <property type="entry name" value="HDAC_interact_dom"/>
</dbReference>
<protein>
    <submittedName>
        <fullName evidence="9">Histone deacetylase complex subunit Sin3b</fullName>
    </submittedName>
</protein>
<dbReference type="STRING" id="5762.D2VDY1"/>
<feature type="region of interest" description="Disordered" evidence="7">
    <location>
        <begin position="342"/>
        <end position="366"/>
    </location>
</feature>
<evidence type="ECO:0000256" key="2">
    <source>
        <dbReference type="ARBA" id="ARBA00022491"/>
    </source>
</evidence>
<dbReference type="OrthoDB" id="10265969at2759"/>
<evidence type="ECO:0000256" key="3">
    <source>
        <dbReference type="ARBA" id="ARBA00022737"/>
    </source>
</evidence>
<name>D2VDY1_NAEGR</name>
<dbReference type="Pfam" id="PF16879">
    <property type="entry name" value="Sin3a_C"/>
    <property type="match status" value="1"/>
</dbReference>
<dbReference type="GO" id="GO:0003714">
    <property type="term" value="F:transcription corepressor activity"/>
    <property type="evidence" value="ECO:0007669"/>
    <property type="project" value="InterPro"/>
</dbReference>
<feature type="region of interest" description="Disordered" evidence="7">
    <location>
        <begin position="231"/>
        <end position="260"/>
    </location>
</feature>
<accession>D2VDY1</accession>
<dbReference type="FunFam" id="1.20.1160.11:FF:000001">
    <property type="entry name" value="Paired amphipathic helix protein Sin3"/>
    <property type="match status" value="1"/>
</dbReference>
<proteinExistence type="predicted"/>
<organism evidence="10">
    <name type="scientific">Naegleria gruberi</name>
    <name type="common">Amoeba</name>
    <dbReference type="NCBI Taxonomy" id="5762"/>
    <lineage>
        <taxon>Eukaryota</taxon>
        <taxon>Discoba</taxon>
        <taxon>Heterolobosea</taxon>
        <taxon>Tetramitia</taxon>
        <taxon>Eutetramitia</taxon>
        <taxon>Vahlkampfiidae</taxon>
        <taxon>Naegleria</taxon>
    </lineage>
</organism>
<dbReference type="OMA" id="ANTWCIF"/>
<dbReference type="Proteomes" id="UP000006671">
    <property type="component" value="Unassembled WGS sequence"/>
</dbReference>
<evidence type="ECO:0000259" key="8">
    <source>
        <dbReference type="SMART" id="SM00761"/>
    </source>
</evidence>
<dbReference type="PANTHER" id="PTHR12346">
    <property type="entry name" value="SIN3B-RELATED"/>
    <property type="match status" value="1"/>
</dbReference>
<dbReference type="GeneID" id="8850291"/>
<dbReference type="InterPro" id="IPR003822">
    <property type="entry name" value="PAH"/>
</dbReference>
<dbReference type="eggNOG" id="KOG4204">
    <property type="taxonomic scope" value="Eukaryota"/>
</dbReference>
<dbReference type="EMBL" id="GG738865">
    <property type="protein sequence ID" value="EFC45077.1"/>
    <property type="molecule type" value="Genomic_DNA"/>
</dbReference>
<feature type="region of interest" description="Disordered" evidence="7">
    <location>
        <begin position="1"/>
        <end position="42"/>
    </location>
</feature>
<evidence type="ECO:0000256" key="5">
    <source>
        <dbReference type="PROSITE-ProRule" id="PRU00810"/>
    </source>
</evidence>
<dbReference type="GO" id="GO:0000785">
    <property type="term" value="C:chromatin"/>
    <property type="evidence" value="ECO:0007669"/>
    <property type="project" value="TreeGrafter"/>
</dbReference>
<dbReference type="PANTHER" id="PTHR12346:SF0">
    <property type="entry name" value="SIN3A, ISOFORM G"/>
    <property type="match status" value="1"/>
</dbReference>
<evidence type="ECO:0000256" key="7">
    <source>
        <dbReference type="SAM" id="MobiDB-lite"/>
    </source>
</evidence>
<gene>
    <name evidence="9" type="ORF">NAEGRDRAFT_79582</name>
</gene>
<dbReference type="GO" id="GO:0000122">
    <property type="term" value="P:negative regulation of transcription by RNA polymerase II"/>
    <property type="evidence" value="ECO:0007669"/>
    <property type="project" value="TreeGrafter"/>
</dbReference>
<feature type="coiled-coil region" evidence="6">
    <location>
        <begin position="728"/>
        <end position="755"/>
    </location>
</feature>
<dbReference type="GO" id="GO:0000118">
    <property type="term" value="C:histone deacetylase complex"/>
    <property type="evidence" value="ECO:0007669"/>
    <property type="project" value="TreeGrafter"/>
</dbReference>
<keyword evidence="3" id="KW-0677">Repeat</keyword>
<dbReference type="InParanoid" id="D2VDY1"/>
<evidence type="ECO:0000256" key="4">
    <source>
        <dbReference type="ARBA" id="ARBA00023242"/>
    </source>
</evidence>
<evidence type="ECO:0000256" key="6">
    <source>
        <dbReference type="SAM" id="Coils"/>
    </source>
</evidence>
<feature type="domain" description="Histone deacetylase interacting" evidence="8">
    <location>
        <begin position="360"/>
        <end position="458"/>
    </location>
</feature>
<dbReference type="Pfam" id="PF08295">
    <property type="entry name" value="Sin3_corepress"/>
    <property type="match status" value="1"/>
</dbReference>
<keyword evidence="6" id="KW-0175">Coiled coil</keyword>
<dbReference type="KEGG" id="ngr:NAEGRDRAFT_79582"/>
<dbReference type="FunFam" id="1.20.1160.11:FF:000003">
    <property type="entry name" value="Paired amphipathic helix SIN3-like protein"/>
    <property type="match status" value="1"/>
</dbReference>
<sequence length="1000" mass="117061">MKRTSSQGPGADDANPKTKVPKVQTPTSSSATTPPPPNNNQQALRVSDALAYLDLVKRTYLNEPHVYARFLEIMKEFKNHIIDTPGVIQKVSELFKTHTHLILGFNSFLPPGYKIELDTNNEVEVKKKASTPTPPPRVPIPTIPTPKTDSTPPATTRSERSIDFEQAISYVTKIKKRFADSPATYKSFLDILHNYQKQQTTIKKVYEQVSELFRDHNDLLHEFAQFLPMPVEKKPTRKVKKQSQSTPSGDDKKRRTSRITAKSKQLEDFDYYEESPQFFNDLKERLGIHEYNQILKAINLYTTDIIDRSELIDMISENEALRKNSDLFKKLKRLISTNTIDENLQKRGERPQPPSESSKSYTYGPSYRLQSKNYSEPICSERTELCHQVLNDEFVSVPAGSEESRDIQKKSQYDEIIYQCEDDRTELDIVVEQNVSTIKFFTSFMEKINNDEPITFGIDMLKDIHKATINRIYADKGNDILEGLRKNPTVAIPVVYKRLKQKDEEWRKARKELNRFWHDIYEKNFQKAMESQYNTFKTIEKKRLHFKNIFKDIKQRHEYSRPLVFDFPDKSIHNDIYYMLINLTNELTEEEISSINQLWSDFLIPFLDLSASEYQKVERYDESIKEVPEGESPNSNPIVYFTDLFAQTSTTEPSTNEFPPIVEQQLTKDNKLRNNLFYANSHFLLFFRYYCSLYEKLSKAKEACKRASKSKKRDQDTASVLKDHDTLLEKSAFNNERKEKEREKAIEEMTTVTDNMEIDTNPETPDELYSQFIILMIRFLNGLGTATSYEEDCKKLLGYDSYIVYTFDRVFVEFQKHVYTMISDYKQMCVDYLEPFKYELQRVNKFLDNSYRLNVQKLIGDEVCYILEFNKRAQKARIDEIDPPEMDLEKLEAENKALRYVQEFLLTPPPADLLKQSSVYLARNKKQVLLKKSQHDLLIRNKLECKICIATLKLYFVEDTEDLMFRQSKPISKSAKEKRSSRWNKFVEEKLASQPSETTN</sequence>
<feature type="compositionally biased region" description="Pro residues" evidence="7">
    <location>
        <begin position="132"/>
        <end position="144"/>
    </location>
</feature>
<keyword evidence="2" id="KW-0678">Repressor</keyword>
<keyword evidence="4 5" id="KW-0539">Nucleus</keyword>
<reference evidence="9 10" key="1">
    <citation type="journal article" date="2010" name="Cell">
        <title>The genome of Naegleria gruberi illuminates early eukaryotic versatility.</title>
        <authorList>
            <person name="Fritz-Laylin L.K."/>
            <person name="Prochnik S.E."/>
            <person name="Ginger M.L."/>
            <person name="Dacks J.B."/>
            <person name="Carpenter M.L."/>
            <person name="Field M.C."/>
            <person name="Kuo A."/>
            <person name="Paredez A."/>
            <person name="Chapman J."/>
            <person name="Pham J."/>
            <person name="Shu S."/>
            <person name="Neupane R."/>
            <person name="Cipriano M."/>
            <person name="Mancuso J."/>
            <person name="Tu H."/>
            <person name="Salamov A."/>
            <person name="Lindquist E."/>
            <person name="Shapiro H."/>
            <person name="Lucas S."/>
            <person name="Grigoriev I.V."/>
            <person name="Cande W.Z."/>
            <person name="Fulton C."/>
            <person name="Rokhsar D.S."/>
            <person name="Dawson S.C."/>
        </authorList>
    </citation>
    <scope>NUCLEOTIDE SEQUENCE [LARGE SCALE GENOMIC DNA]</scope>
    <source>
        <strain evidence="9 10">NEG-M</strain>
    </source>
</reference>
<dbReference type="SUPFAM" id="SSF47762">
    <property type="entry name" value="PAH2 domain"/>
    <property type="match status" value="2"/>
</dbReference>
<dbReference type="SMART" id="SM00761">
    <property type="entry name" value="HDAC_interact"/>
    <property type="match status" value="1"/>
</dbReference>
<dbReference type="InterPro" id="IPR039774">
    <property type="entry name" value="Sin3-like"/>
</dbReference>
<evidence type="ECO:0000313" key="9">
    <source>
        <dbReference type="EMBL" id="EFC45077.1"/>
    </source>
</evidence>
<dbReference type="InterPro" id="IPR031693">
    <property type="entry name" value="Sin3_C"/>
</dbReference>
<dbReference type="FunCoup" id="D2VDY1">
    <property type="interactions" value="573"/>
</dbReference>
<dbReference type="VEuPathDB" id="AmoebaDB:NAEGRDRAFT_79582"/>
<dbReference type="InterPro" id="IPR036600">
    <property type="entry name" value="PAH_sf"/>
</dbReference>
<evidence type="ECO:0000313" key="10">
    <source>
        <dbReference type="Proteomes" id="UP000006671"/>
    </source>
</evidence>
<dbReference type="Gene3D" id="1.20.1160.11">
    <property type="entry name" value="Paired amphipathic helix"/>
    <property type="match status" value="3"/>
</dbReference>
<comment type="subcellular location">
    <subcellularLocation>
        <location evidence="1 5">Nucleus</location>
    </subcellularLocation>
</comment>
<keyword evidence="10" id="KW-1185">Reference proteome</keyword>
<dbReference type="RefSeq" id="XP_002677821.1">
    <property type="nucleotide sequence ID" value="XM_002677775.1"/>
</dbReference>
<feature type="region of interest" description="Disordered" evidence="7">
    <location>
        <begin position="125"/>
        <end position="159"/>
    </location>
</feature>
<feature type="compositionally biased region" description="Polar residues" evidence="7">
    <location>
        <begin position="355"/>
        <end position="366"/>
    </location>
</feature>
<dbReference type="Pfam" id="PF02671">
    <property type="entry name" value="PAH"/>
    <property type="match status" value="2"/>
</dbReference>
<dbReference type="PROSITE" id="PS51477">
    <property type="entry name" value="PAH"/>
    <property type="match status" value="2"/>
</dbReference>